<organism evidence="1 2">
    <name type="scientific">Planococcus antarcticus DSM 14505</name>
    <dbReference type="NCBI Taxonomy" id="1185653"/>
    <lineage>
        <taxon>Bacteria</taxon>
        <taxon>Bacillati</taxon>
        <taxon>Bacillota</taxon>
        <taxon>Bacilli</taxon>
        <taxon>Bacillales</taxon>
        <taxon>Caryophanaceae</taxon>
        <taxon>Planococcus</taxon>
    </lineage>
</organism>
<name>A0ABN4RFA0_9BACL</name>
<sequence length="153" mass="16614">MSASASSSLTLLRGLQLSLVPQESSWQAPGWEHAALIKESSLLVHFPLKITSISLVITSLKDPERKAAKGKDVLLHRFVAKPLSELLSFNDFAAGAVKRHPRDPAGACNEEAGATSLATGATFCAPGPHPVRQAHILWAQSVRLERRIQYKTR</sequence>
<accession>A0ABN4RFA0</accession>
<dbReference type="Proteomes" id="UP000092661">
    <property type="component" value="Chromosome"/>
</dbReference>
<proteinExistence type="predicted"/>
<gene>
    <name evidence="1" type="ORF">BBH88_10375</name>
</gene>
<reference evidence="1" key="1">
    <citation type="submission" date="2016-10" db="EMBL/GenBank/DDBJ databases">
        <authorList>
            <person name="See-Too W.S."/>
        </authorList>
    </citation>
    <scope>NUCLEOTIDE SEQUENCE</scope>
    <source>
        <strain evidence="1">DSM 14505</strain>
    </source>
</reference>
<evidence type="ECO:0000313" key="2">
    <source>
        <dbReference type="Proteomes" id="UP000092661"/>
    </source>
</evidence>
<dbReference type="EMBL" id="CP016534">
    <property type="protein sequence ID" value="ANU10687.1"/>
    <property type="molecule type" value="Genomic_DNA"/>
</dbReference>
<protein>
    <submittedName>
        <fullName evidence="1">Uncharacterized protein</fullName>
    </submittedName>
</protein>
<keyword evidence="2" id="KW-1185">Reference proteome</keyword>
<evidence type="ECO:0000313" key="1">
    <source>
        <dbReference type="EMBL" id="ANU10687.1"/>
    </source>
</evidence>